<dbReference type="KEGG" id="aagg:ETAA8_45630"/>
<dbReference type="AlphaFoldDB" id="A0A517YGV4"/>
<name>A0A517YGV4_9BACT</name>
<dbReference type="Proteomes" id="UP000315017">
    <property type="component" value="Chromosome"/>
</dbReference>
<accession>A0A517YGV4</accession>
<evidence type="ECO:0000313" key="1">
    <source>
        <dbReference type="EMBL" id="QDU29453.1"/>
    </source>
</evidence>
<organism evidence="1 2">
    <name type="scientific">Anatilimnocola aggregata</name>
    <dbReference type="NCBI Taxonomy" id="2528021"/>
    <lineage>
        <taxon>Bacteria</taxon>
        <taxon>Pseudomonadati</taxon>
        <taxon>Planctomycetota</taxon>
        <taxon>Planctomycetia</taxon>
        <taxon>Pirellulales</taxon>
        <taxon>Pirellulaceae</taxon>
        <taxon>Anatilimnocola</taxon>
    </lineage>
</organism>
<sequence length="107" mass="12426">MLVKNLIVSGDDQSPNSLNYFLPNPQNSFLPLCRIAVIVAKRFLNQSKRRLGSQFGHTLCMRRSLHFLRYLGFFGFQLSKYFCRSFLADCVFQPLVVAAYLVNRQSW</sequence>
<reference evidence="1 2" key="1">
    <citation type="submission" date="2019-02" db="EMBL/GenBank/DDBJ databases">
        <title>Deep-cultivation of Planctomycetes and their phenomic and genomic characterization uncovers novel biology.</title>
        <authorList>
            <person name="Wiegand S."/>
            <person name="Jogler M."/>
            <person name="Boedeker C."/>
            <person name="Pinto D."/>
            <person name="Vollmers J."/>
            <person name="Rivas-Marin E."/>
            <person name="Kohn T."/>
            <person name="Peeters S.H."/>
            <person name="Heuer A."/>
            <person name="Rast P."/>
            <person name="Oberbeckmann S."/>
            <person name="Bunk B."/>
            <person name="Jeske O."/>
            <person name="Meyerdierks A."/>
            <person name="Storesund J.E."/>
            <person name="Kallscheuer N."/>
            <person name="Luecker S."/>
            <person name="Lage O.M."/>
            <person name="Pohl T."/>
            <person name="Merkel B.J."/>
            <person name="Hornburger P."/>
            <person name="Mueller R.-W."/>
            <person name="Bruemmer F."/>
            <person name="Labrenz M."/>
            <person name="Spormann A.M."/>
            <person name="Op den Camp H."/>
            <person name="Overmann J."/>
            <person name="Amann R."/>
            <person name="Jetten M.S.M."/>
            <person name="Mascher T."/>
            <person name="Medema M.H."/>
            <person name="Devos D.P."/>
            <person name="Kaster A.-K."/>
            <person name="Ovreas L."/>
            <person name="Rohde M."/>
            <person name="Galperin M.Y."/>
            <person name="Jogler C."/>
        </authorList>
    </citation>
    <scope>NUCLEOTIDE SEQUENCE [LARGE SCALE GENOMIC DNA]</scope>
    <source>
        <strain evidence="1 2">ETA_A8</strain>
    </source>
</reference>
<proteinExistence type="predicted"/>
<keyword evidence="2" id="KW-1185">Reference proteome</keyword>
<protein>
    <submittedName>
        <fullName evidence="1">Uncharacterized protein</fullName>
    </submittedName>
</protein>
<dbReference type="EMBL" id="CP036274">
    <property type="protein sequence ID" value="QDU29453.1"/>
    <property type="molecule type" value="Genomic_DNA"/>
</dbReference>
<gene>
    <name evidence="1" type="ORF">ETAA8_45630</name>
</gene>
<evidence type="ECO:0000313" key="2">
    <source>
        <dbReference type="Proteomes" id="UP000315017"/>
    </source>
</evidence>